<dbReference type="PANTHER" id="PTHR15036">
    <property type="entry name" value="PIKACHURIN-LIKE PROTEIN"/>
    <property type="match status" value="1"/>
</dbReference>
<dbReference type="PANTHER" id="PTHR15036:SF85">
    <property type="entry name" value="SP2353, ISOFORM A"/>
    <property type="match status" value="1"/>
</dbReference>
<dbReference type="PROSITE" id="PS50026">
    <property type="entry name" value="EGF_3"/>
    <property type="match status" value="1"/>
</dbReference>
<dbReference type="InterPro" id="IPR050372">
    <property type="entry name" value="Neurexin-related_CASP"/>
</dbReference>
<dbReference type="Pfam" id="PF00008">
    <property type="entry name" value="EGF"/>
    <property type="match status" value="1"/>
</dbReference>
<dbReference type="SUPFAM" id="SSF57196">
    <property type="entry name" value="EGF/Laminin"/>
    <property type="match status" value="1"/>
</dbReference>
<dbReference type="InterPro" id="IPR001791">
    <property type="entry name" value="Laminin_G"/>
</dbReference>
<organism evidence="6 7">
    <name type="scientific">Muraenolepis orangiensis</name>
    <name type="common">Patagonian moray cod</name>
    <dbReference type="NCBI Taxonomy" id="630683"/>
    <lineage>
        <taxon>Eukaryota</taxon>
        <taxon>Metazoa</taxon>
        <taxon>Chordata</taxon>
        <taxon>Craniata</taxon>
        <taxon>Vertebrata</taxon>
        <taxon>Euteleostomi</taxon>
        <taxon>Actinopterygii</taxon>
        <taxon>Neopterygii</taxon>
        <taxon>Teleostei</taxon>
        <taxon>Neoteleostei</taxon>
        <taxon>Acanthomorphata</taxon>
        <taxon>Zeiogadaria</taxon>
        <taxon>Gadariae</taxon>
        <taxon>Gadiformes</taxon>
        <taxon>Muraenolepidoidei</taxon>
        <taxon>Muraenolepididae</taxon>
        <taxon>Muraenolepis</taxon>
    </lineage>
</organism>
<dbReference type="CDD" id="cd00110">
    <property type="entry name" value="LamG"/>
    <property type="match status" value="1"/>
</dbReference>
<protein>
    <submittedName>
        <fullName evidence="6">Uncharacterized protein</fullName>
    </submittedName>
</protein>
<feature type="domain" description="EGF-like" evidence="5">
    <location>
        <begin position="20"/>
        <end position="60"/>
    </location>
</feature>
<dbReference type="AlphaFoldDB" id="A0A9Q0ID39"/>
<dbReference type="PROSITE" id="PS01186">
    <property type="entry name" value="EGF_2"/>
    <property type="match status" value="1"/>
</dbReference>
<dbReference type="PROSITE" id="PS00022">
    <property type="entry name" value="EGF_1"/>
    <property type="match status" value="1"/>
</dbReference>
<comment type="caution">
    <text evidence="2">Lacks conserved residue(s) required for the propagation of feature annotation.</text>
</comment>
<evidence type="ECO:0000259" key="5">
    <source>
        <dbReference type="PROSITE" id="PS50026"/>
    </source>
</evidence>
<proteinExistence type="predicted"/>
<dbReference type="InterPro" id="IPR000742">
    <property type="entry name" value="EGF"/>
</dbReference>
<comment type="caution">
    <text evidence="6">The sequence shown here is derived from an EMBL/GenBank/DDBJ whole genome shotgun (WGS) entry which is preliminary data.</text>
</comment>
<dbReference type="Pfam" id="PF02210">
    <property type="entry name" value="Laminin_G_2"/>
    <property type="match status" value="1"/>
</dbReference>
<dbReference type="SMART" id="SM00181">
    <property type="entry name" value="EGF"/>
    <property type="match status" value="1"/>
</dbReference>
<dbReference type="Gene3D" id="2.10.25.10">
    <property type="entry name" value="Laminin"/>
    <property type="match status" value="1"/>
</dbReference>
<dbReference type="SUPFAM" id="SSF49899">
    <property type="entry name" value="Concanavalin A-like lectins/glucanases"/>
    <property type="match status" value="1"/>
</dbReference>
<dbReference type="EMBL" id="JANIIK010000111">
    <property type="protein sequence ID" value="KAJ3594324.1"/>
    <property type="molecule type" value="Genomic_DNA"/>
</dbReference>
<evidence type="ECO:0000313" key="7">
    <source>
        <dbReference type="Proteomes" id="UP001148018"/>
    </source>
</evidence>
<evidence type="ECO:0000256" key="1">
    <source>
        <dbReference type="ARBA" id="ARBA00023157"/>
    </source>
</evidence>
<dbReference type="Proteomes" id="UP001148018">
    <property type="component" value="Unassembled WGS sequence"/>
</dbReference>
<sequence length="310" mass="31824">MHPYLSVLRSPFPGTLCDEDVGGCGRNRCENGGTCSPQLVRGRHTYWCVCPAGFAGPRCRTPTTTTTTFSFKGNGGYLRVETRGLLRRDPRLRVTFGFRTRGPAGTLLQCRAGDLLLAVELLGGRLRLVSRRGGRRRPGFTLVQELPGHVSDGEWHAAEASLGAGGSLIRLLCPGGGGGGGDGGSGDGGSDCGIGGDGGIDNGGGDHVGGGDVGGTGGGRDSVGPGLPGGLTPVCQSLFLGAAELEAEEHSPAAFFHGCFRNVLVDSRPVAPRDPGRDSDAAQANVTVGCEDEDGCEAADCQEGECEAWL</sequence>
<keyword evidence="7" id="KW-1185">Reference proteome</keyword>
<keyword evidence="2" id="KW-0245">EGF-like domain</keyword>
<evidence type="ECO:0000256" key="2">
    <source>
        <dbReference type="PROSITE-ProRule" id="PRU00076"/>
    </source>
</evidence>
<dbReference type="Gene3D" id="2.60.120.200">
    <property type="match status" value="1"/>
</dbReference>
<name>A0A9Q0ID39_9TELE</name>
<dbReference type="SMART" id="SM00282">
    <property type="entry name" value="LamG"/>
    <property type="match status" value="1"/>
</dbReference>
<keyword evidence="1 2" id="KW-1015">Disulfide bond</keyword>
<evidence type="ECO:0000313" key="6">
    <source>
        <dbReference type="EMBL" id="KAJ3594324.1"/>
    </source>
</evidence>
<dbReference type="PROSITE" id="PS50025">
    <property type="entry name" value="LAM_G_DOMAIN"/>
    <property type="match status" value="1"/>
</dbReference>
<reference evidence="6" key="1">
    <citation type="submission" date="2022-07" db="EMBL/GenBank/DDBJ databases">
        <title>Chromosome-level genome of Muraenolepis orangiensis.</title>
        <authorList>
            <person name="Kim J."/>
        </authorList>
    </citation>
    <scope>NUCLEOTIDE SEQUENCE</scope>
    <source>
        <strain evidence="6">KU_S4_2022</strain>
        <tissue evidence="6">Muscle</tissue>
    </source>
</reference>
<dbReference type="GO" id="GO:0016020">
    <property type="term" value="C:membrane"/>
    <property type="evidence" value="ECO:0007669"/>
    <property type="project" value="UniProtKB-SubCell"/>
</dbReference>
<evidence type="ECO:0000259" key="4">
    <source>
        <dbReference type="PROSITE" id="PS50025"/>
    </source>
</evidence>
<gene>
    <name evidence="6" type="ORF">NHX12_003631</name>
</gene>
<feature type="disulfide bond" evidence="2">
    <location>
        <begin position="50"/>
        <end position="59"/>
    </location>
</feature>
<accession>A0A9Q0ID39</accession>
<feature type="region of interest" description="Disordered" evidence="3">
    <location>
        <begin position="179"/>
        <end position="227"/>
    </location>
</feature>
<feature type="domain" description="Laminin G" evidence="4">
    <location>
        <begin position="67"/>
        <end position="290"/>
    </location>
</feature>
<evidence type="ECO:0000256" key="3">
    <source>
        <dbReference type="SAM" id="MobiDB-lite"/>
    </source>
</evidence>
<dbReference type="InterPro" id="IPR013320">
    <property type="entry name" value="ConA-like_dom_sf"/>
</dbReference>